<evidence type="ECO:0000256" key="3">
    <source>
        <dbReference type="ARBA" id="ARBA00021007"/>
    </source>
</evidence>
<evidence type="ECO:0000256" key="7">
    <source>
        <dbReference type="ARBA" id="ARBA00023136"/>
    </source>
</evidence>
<keyword evidence="9 10" id="KW-0496">Mitochondrion</keyword>
<comment type="subcellular location">
    <subcellularLocation>
        <location evidence="1">Membrane</location>
    </subcellularLocation>
    <subcellularLocation>
        <location evidence="9">Mitochondrion membrane</location>
        <topology evidence="9">Multi-pass membrane protein</topology>
    </subcellularLocation>
</comment>
<dbReference type="Pfam" id="PF00507">
    <property type="entry name" value="Oxidored_q4"/>
    <property type="match status" value="1"/>
</dbReference>
<protein>
    <recommendedName>
        <fullName evidence="3 9">NADH-ubiquinone oxidoreductase chain 3</fullName>
        <ecNumber evidence="9">7.1.1.2</ecNumber>
    </recommendedName>
</protein>
<keyword evidence="5 9" id="KW-0812">Transmembrane</keyword>
<evidence type="ECO:0000256" key="6">
    <source>
        <dbReference type="ARBA" id="ARBA00022989"/>
    </source>
</evidence>
<dbReference type="GO" id="GO:0008137">
    <property type="term" value="F:NADH dehydrogenase (ubiquinone) activity"/>
    <property type="evidence" value="ECO:0007669"/>
    <property type="project" value="UniProtKB-UniRule"/>
</dbReference>
<reference evidence="10" key="1">
    <citation type="journal article" date="2017" name="Sci. Rep.">
        <title>Mitochondrial genomes of the key zooplankton copepods Arctic Calanus glacialis and North Atlantic Calanus finmarchicus with the longest crustacean non-coding regions.</title>
        <authorList>
            <person name="Weydmann A."/>
            <person name="Przylucka A."/>
            <person name="Lubosny M."/>
            <person name="Walczynska K.S."/>
            <person name="Serrao E.A."/>
            <person name="Pearson G.A."/>
            <person name="Burzynski A."/>
        </authorList>
    </citation>
    <scope>NUCLEOTIDE SEQUENCE</scope>
</reference>
<geneLocation type="mitochondrion" evidence="10"/>
<evidence type="ECO:0000256" key="4">
    <source>
        <dbReference type="ARBA" id="ARBA00022448"/>
    </source>
</evidence>
<organism evidence="10">
    <name type="scientific">Calanus finmarchicus</name>
    <name type="common">Calanus tonsus</name>
    <dbReference type="NCBI Taxonomy" id="6837"/>
    <lineage>
        <taxon>Eukaryota</taxon>
        <taxon>Metazoa</taxon>
        <taxon>Ecdysozoa</taxon>
        <taxon>Arthropoda</taxon>
        <taxon>Crustacea</taxon>
        <taxon>Multicrustacea</taxon>
        <taxon>Hexanauplia</taxon>
        <taxon>Copepoda</taxon>
        <taxon>Calanoida</taxon>
        <taxon>Calanidae</taxon>
        <taxon>Calanus</taxon>
    </lineage>
</organism>
<dbReference type="EMBL" id="MG001890">
    <property type="protein sequence ID" value="ATN95408.1"/>
    <property type="molecule type" value="Genomic_DNA"/>
</dbReference>
<dbReference type="Gene3D" id="1.20.58.1610">
    <property type="entry name" value="NADH:ubiquinone/plastoquinone oxidoreductase, chain 3"/>
    <property type="match status" value="1"/>
</dbReference>
<keyword evidence="9" id="KW-0520">NAD</keyword>
<dbReference type="GO" id="GO:0030964">
    <property type="term" value="C:NADH dehydrogenase complex"/>
    <property type="evidence" value="ECO:0007669"/>
    <property type="project" value="TreeGrafter"/>
</dbReference>
<dbReference type="EC" id="7.1.1.2" evidence="9"/>
<accession>A0A2D1GRS0</accession>
<dbReference type="AlphaFoldDB" id="A0A2D1GRS0"/>
<dbReference type="PANTHER" id="PTHR11058:SF9">
    <property type="entry name" value="NADH-UBIQUINONE OXIDOREDUCTASE CHAIN 3"/>
    <property type="match status" value="1"/>
</dbReference>
<sequence length="117" mass="13456">MMIFSVFFVSVLILTAVVSFLGVILSKKLVFDREKLSPFECGFSPKFNARLPFTLRFFLIAIIFLVFDVELILLFPFMSNMFVSDLYPMVCLILIFIFILLGGLAHEWNQGSLDWSV</sequence>
<keyword evidence="9" id="KW-0249">Electron transport</keyword>
<evidence type="ECO:0000256" key="1">
    <source>
        <dbReference type="ARBA" id="ARBA00004370"/>
    </source>
</evidence>
<feature type="transmembrane region" description="Helical" evidence="9">
    <location>
        <begin position="53"/>
        <end position="74"/>
    </location>
</feature>
<comment type="function">
    <text evidence="9">Core subunit of the mitochondrial membrane respiratory chain NADH dehydrogenase (Complex I) which catalyzes electron transfer from NADH through the respiratory chain, using ubiquinone as an electron acceptor. Essential for the catalytic activity of complex I.</text>
</comment>
<keyword evidence="9" id="KW-0679">Respiratory chain</keyword>
<comment type="similarity">
    <text evidence="2 9">Belongs to the complex I subunit 3 family.</text>
</comment>
<comment type="catalytic activity">
    <reaction evidence="8 9">
        <text>a ubiquinone + NADH + 5 H(+)(in) = a ubiquinol + NAD(+) + 4 H(+)(out)</text>
        <dbReference type="Rhea" id="RHEA:29091"/>
        <dbReference type="Rhea" id="RHEA-COMP:9565"/>
        <dbReference type="Rhea" id="RHEA-COMP:9566"/>
        <dbReference type="ChEBI" id="CHEBI:15378"/>
        <dbReference type="ChEBI" id="CHEBI:16389"/>
        <dbReference type="ChEBI" id="CHEBI:17976"/>
        <dbReference type="ChEBI" id="CHEBI:57540"/>
        <dbReference type="ChEBI" id="CHEBI:57945"/>
        <dbReference type="EC" id="7.1.1.2"/>
    </reaction>
</comment>
<dbReference type="PANTHER" id="PTHR11058">
    <property type="entry name" value="NADH-UBIQUINONE OXIDOREDUCTASE CHAIN 3"/>
    <property type="match status" value="1"/>
</dbReference>
<evidence type="ECO:0000313" key="10">
    <source>
        <dbReference type="EMBL" id="ATN95408.1"/>
    </source>
</evidence>
<keyword evidence="4 9" id="KW-0813">Transport</keyword>
<keyword evidence="9" id="KW-1278">Translocase</keyword>
<evidence type="ECO:0000256" key="8">
    <source>
        <dbReference type="ARBA" id="ARBA00049551"/>
    </source>
</evidence>
<feature type="transmembrane region" description="Helical" evidence="9">
    <location>
        <begin position="86"/>
        <end position="105"/>
    </location>
</feature>
<keyword evidence="7 9" id="KW-0472">Membrane</keyword>
<keyword evidence="6 9" id="KW-1133">Transmembrane helix</keyword>
<dbReference type="GO" id="GO:0031966">
    <property type="term" value="C:mitochondrial membrane"/>
    <property type="evidence" value="ECO:0007669"/>
    <property type="project" value="UniProtKB-SubCell"/>
</dbReference>
<proteinExistence type="inferred from homology"/>
<keyword evidence="9" id="KW-0830">Ubiquinone</keyword>
<name>A0A2D1GRS0_CALFI</name>
<gene>
    <name evidence="10" type="primary">ND3</name>
</gene>
<dbReference type="InterPro" id="IPR038430">
    <property type="entry name" value="NDAH_ubi_oxred_su3_sf"/>
</dbReference>
<evidence type="ECO:0000256" key="2">
    <source>
        <dbReference type="ARBA" id="ARBA00008472"/>
    </source>
</evidence>
<evidence type="ECO:0000256" key="5">
    <source>
        <dbReference type="ARBA" id="ARBA00022692"/>
    </source>
</evidence>
<evidence type="ECO:0000256" key="9">
    <source>
        <dbReference type="RuleBase" id="RU003640"/>
    </source>
</evidence>
<dbReference type="InterPro" id="IPR000440">
    <property type="entry name" value="NADH_UbQ/plastoQ_OxRdtase_su3"/>
</dbReference>